<evidence type="ECO:0000313" key="3">
    <source>
        <dbReference type="Proteomes" id="UP001302367"/>
    </source>
</evidence>
<gene>
    <name evidence="2" type="ORF">RHO25_009670</name>
</gene>
<name>A0ABZ0NZI8_CERBT</name>
<dbReference type="Proteomes" id="UP001302367">
    <property type="component" value="Chromosome 6"/>
</dbReference>
<evidence type="ECO:0000256" key="1">
    <source>
        <dbReference type="SAM" id="MobiDB-lite"/>
    </source>
</evidence>
<accession>A0ABZ0NZI8</accession>
<dbReference type="EMBL" id="CP134189">
    <property type="protein sequence ID" value="WPB05022.1"/>
    <property type="molecule type" value="Genomic_DNA"/>
</dbReference>
<dbReference type="Gene3D" id="1.10.30.10">
    <property type="entry name" value="High mobility group box domain"/>
    <property type="match status" value="1"/>
</dbReference>
<dbReference type="SUPFAM" id="SSF47095">
    <property type="entry name" value="HMG-box"/>
    <property type="match status" value="1"/>
</dbReference>
<feature type="region of interest" description="Disordered" evidence="1">
    <location>
        <begin position="142"/>
        <end position="173"/>
    </location>
</feature>
<protein>
    <recommendedName>
        <fullName evidence="4">HMG box domain-containing protein</fullName>
    </recommendedName>
</protein>
<dbReference type="RefSeq" id="XP_065459274.1">
    <property type="nucleotide sequence ID" value="XM_065603202.1"/>
</dbReference>
<reference evidence="2 3" key="1">
    <citation type="submission" date="2023-09" db="EMBL/GenBank/DDBJ databases">
        <title>Complete-Gapless Cercospora beticola genome.</title>
        <authorList>
            <person name="Wyatt N.A."/>
            <person name="Spanner R.E."/>
            <person name="Bolton M.D."/>
        </authorList>
    </citation>
    <scope>NUCLEOTIDE SEQUENCE [LARGE SCALE GENOMIC DNA]</scope>
    <source>
        <strain evidence="2">Cb09-40</strain>
    </source>
</reference>
<dbReference type="GeneID" id="35432252"/>
<evidence type="ECO:0000313" key="2">
    <source>
        <dbReference type="EMBL" id="WPB05022.1"/>
    </source>
</evidence>
<keyword evidence="3" id="KW-1185">Reference proteome</keyword>
<proteinExistence type="predicted"/>
<sequence length="173" mass="19805">MATDTMTEEFRIYLQSRIEDNRNARLESRHGATGSAVAKTEKKQRMKAKSDLDRGIYVSINSSSSTQAISTSRPPLPRHHVFVRNVDLTVSSGRRQREVRITLHDIWFVRLLGLHRSMSSHAAVCAGAARWRSEKPYVVEEYKSRAEEEKRQHAIAHPGYRYQSRKPSERGSA</sequence>
<feature type="compositionally biased region" description="Basic and acidic residues" evidence="1">
    <location>
        <begin position="142"/>
        <end position="152"/>
    </location>
</feature>
<dbReference type="InterPro" id="IPR036910">
    <property type="entry name" value="HMG_box_dom_sf"/>
</dbReference>
<organism evidence="2 3">
    <name type="scientific">Cercospora beticola</name>
    <name type="common">Sugarbeet leaf spot fungus</name>
    <dbReference type="NCBI Taxonomy" id="122368"/>
    <lineage>
        <taxon>Eukaryota</taxon>
        <taxon>Fungi</taxon>
        <taxon>Dikarya</taxon>
        <taxon>Ascomycota</taxon>
        <taxon>Pezizomycotina</taxon>
        <taxon>Dothideomycetes</taxon>
        <taxon>Dothideomycetidae</taxon>
        <taxon>Mycosphaerellales</taxon>
        <taxon>Mycosphaerellaceae</taxon>
        <taxon>Cercospora</taxon>
    </lineage>
</organism>
<evidence type="ECO:0008006" key="4">
    <source>
        <dbReference type="Google" id="ProtNLM"/>
    </source>
</evidence>